<dbReference type="FunFam" id="1.10.10.10:FF:000031">
    <property type="entry name" value="Paired box protein Pax-7"/>
    <property type="match status" value="1"/>
</dbReference>
<dbReference type="SMART" id="SM00389">
    <property type="entry name" value="HOX"/>
    <property type="match status" value="1"/>
</dbReference>
<accession>A0A9J6BVN5</accession>
<dbReference type="PROSITE" id="PS00027">
    <property type="entry name" value="HOMEOBOX_1"/>
    <property type="match status" value="1"/>
</dbReference>
<keyword evidence="5" id="KW-0805">Transcription regulation</keyword>
<evidence type="ECO:0000256" key="6">
    <source>
        <dbReference type="ARBA" id="ARBA00023125"/>
    </source>
</evidence>
<dbReference type="PANTHER" id="PTHR45636:SF3">
    <property type="entry name" value="PROTEIN GOOSEBERRY-RELATED"/>
    <property type="match status" value="1"/>
</dbReference>
<evidence type="ECO:0000256" key="12">
    <source>
        <dbReference type="SAM" id="MobiDB-lite"/>
    </source>
</evidence>
<evidence type="ECO:0008006" key="17">
    <source>
        <dbReference type="Google" id="ProtNLM"/>
    </source>
</evidence>
<keyword evidence="3" id="KW-0217">Developmental protein</keyword>
<evidence type="ECO:0000259" key="14">
    <source>
        <dbReference type="PROSITE" id="PS51057"/>
    </source>
</evidence>
<dbReference type="AlphaFoldDB" id="A0A9J6BVN5"/>
<keyword evidence="9 10" id="KW-0539">Nucleus</keyword>
<dbReference type="Gene3D" id="1.10.10.60">
    <property type="entry name" value="Homeodomain-like"/>
    <property type="match status" value="1"/>
</dbReference>
<dbReference type="CDD" id="cd00131">
    <property type="entry name" value="PAX"/>
    <property type="match status" value="1"/>
</dbReference>
<keyword evidence="8" id="KW-0804">Transcription</keyword>
<dbReference type="OrthoDB" id="3225452at2759"/>
<evidence type="ECO:0000256" key="11">
    <source>
        <dbReference type="RuleBase" id="RU000682"/>
    </source>
</evidence>
<dbReference type="PANTHER" id="PTHR45636">
    <property type="entry name" value="PAIRED BOX PROTEIN PAX-6-RELATED-RELATED"/>
    <property type="match status" value="1"/>
</dbReference>
<dbReference type="PRINTS" id="PR00027">
    <property type="entry name" value="PAIREDBOX"/>
</dbReference>
<sequence length="424" mass="47131">MDISGTISNTSGSLNMRPLFAGYPFQGQGRVNQLGGVFINGRPLPNHIRLKIVEMAASGVRPCVISRQLRVSHGCVSKILNRYQETGSIRPGVIGGSKPRVATPDIENRIEEMKKENPGIFSWEIRERLIKEGVVDPPSVSSISRLLRGGISDRKEDRKDYSIHGILGGRGTDSDSETESEPGIVLKRKQRRSRTTFSGDQLEALEKAFARTQYPDVYTREELAQSTGLTEARIQVWFSNRRARLRKHSGNGGSINMGPPPLGSISQYHHSSSMSNEPYQMMNGYDFLNSSGPHHHQNSFSSSALGNFQHSPFANQSQNFNNVTTAAAMHFNQNQDYITSNKHMSEPHEAIIAKPTNSPNSSSPQGITNDPIYSKHHIEVSNNWPTSNYQSQQYSLSSLCQAPAPTNVPLDYHQSYANSNKYWS</sequence>
<evidence type="ECO:0000259" key="13">
    <source>
        <dbReference type="PROSITE" id="PS50071"/>
    </source>
</evidence>
<evidence type="ECO:0000256" key="2">
    <source>
        <dbReference type="ARBA" id="ARBA00005733"/>
    </source>
</evidence>
<dbReference type="GO" id="GO:0005634">
    <property type="term" value="C:nucleus"/>
    <property type="evidence" value="ECO:0007669"/>
    <property type="project" value="UniProtKB-SubCell"/>
</dbReference>
<dbReference type="CDD" id="cd00086">
    <property type="entry name" value="homeodomain"/>
    <property type="match status" value="1"/>
</dbReference>
<dbReference type="InterPro" id="IPR017970">
    <property type="entry name" value="Homeobox_CS"/>
</dbReference>
<dbReference type="GO" id="GO:0000978">
    <property type="term" value="F:RNA polymerase II cis-regulatory region sequence-specific DNA binding"/>
    <property type="evidence" value="ECO:0007669"/>
    <property type="project" value="TreeGrafter"/>
</dbReference>
<reference evidence="15" key="1">
    <citation type="submission" date="2021-03" db="EMBL/GenBank/DDBJ databases">
        <title>Chromosome level genome of the anhydrobiotic midge Polypedilum vanderplanki.</title>
        <authorList>
            <person name="Yoshida Y."/>
            <person name="Kikawada T."/>
            <person name="Gusev O."/>
        </authorList>
    </citation>
    <scope>NUCLEOTIDE SEQUENCE</scope>
    <source>
        <strain evidence="15">NIAS01</strain>
        <tissue evidence="15">Whole body or cell culture</tissue>
    </source>
</reference>
<feature type="region of interest" description="Disordered" evidence="12">
    <location>
        <begin position="162"/>
        <end position="184"/>
    </location>
</feature>
<feature type="domain" description="Paired" evidence="14">
    <location>
        <begin position="27"/>
        <end position="150"/>
    </location>
</feature>
<evidence type="ECO:0000256" key="8">
    <source>
        <dbReference type="ARBA" id="ARBA00023163"/>
    </source>
</evidence>
<dbReference type="InterPro" id="IPR043182">
    <property type="entry name" value="PAIRED_DNA-bd_dom"/>
</dbReference>
<dbReference type="PROSITE" id="PS51057">
    <property type="entry name" value="PAIRED_2"/>
    <property type="match status" value="1"/>
</dbReference>
<comment type="similarity">
    <text evidence="2">Belongs to the paired homeobox family.</text>
</comment>
<evidence type="ECO:0000256" key="1">
    <source>
        <dbReference type="ARBA" id="ARBA00004123"/>
    </source>
</evidence>
<evidence type="ECO:0000256" key="5">
    <source>
        <dbReference type="ARBA" id="ARBA00023015"/>
    </source>
</evidence>
<proteinExistence type="inferred from homology"/>
<dbReference type="Gene3D" id="1.10.10.10">
    <property type="entry name" value="Winged helix-like DNA-binding domain superfamily/Winged helix DNA-binding domain"/>
    <property type="match status" value="2"/>
</dbReference>
<dbReference type="EMBL" id="JADBJN010000003">
    <property type="protein sequence ID" value="KAG5673776.1"/>
    <property type="molecule type" value="Genomic_DNA"/>
</dbReference>
<dbReference type="Pfam" id="PF00046">
    <property type="entry name" value="Homeodomain"/>
    <property type="match status" value="1"/>
</dbReference>
<dbReference type="InterPro" id="IPR001523">
    <property type="entry name" value="Paired_dom"/>
</dbReference>
<dbReference type="Pfam" id="PF00292">
    <property type="entry name" value="PAX"/>
    <property type="match status" value="1"/>
</dbReference>
<dbReference type="Proteomes" id="UP001107558">
    <property type="component" value="Chromosome 3"/>
</dbReference>
<dbReference type="GO" id="GO:0007365">
    <property type="term" value="P:periodic partitioning"/>
    <property type="evidence" value="ECO:0007669"/>
    <property type="project" value="UniProtKB-ARBA"/>
</dbReference>
<dbReference type="SUPFAM" id="SSF46689">
    <property type="entry name" value="Homeodomain-like"/>
    <property type="match status" value="2"/>
</dbReference>
<protein>
    <recommendedName>
        <fullName evidence="17">Protein gooseberry-neuro</fullName>
    </recommendedName>
</protein>
<feature type="domain" description="Homeobox" evidence="13">
    <location>
        <begin position="188"/>
        <end position="248"/>
    </location>
</feature>
<dbReference type="PROSITE" id="PS50071">
    <property type="entry name" value="HOMEOBOX_2"/>
    <property type="match status" value="1"/>
</dbReference>
<dbReference type="InterPro" id="IPR009057">
    <property type="entry name" value="Homeodomain-like_sf"/>
</dbReference>
<evidence type="ECO:0000256" key="7">
    <source>
        <dbReference type="ARBA" id="ARBA00023155"/>
    </source>
</evidence>
<evidence type="ECO:0000256" key="4">
    <source>
        <dbReference type="ARBA" id="ARBA00022724"/>
    </source>
</evidence>
<name>A0A9J6BVN5_POLVA</name>
<evidence type="ECO:0000313" key="15">
    <source>
        <dbReference type="EMBL" id="KAG5673776.1"/>
    </source>
</evidence>
<dbReference type="InterPro" id="IPR000047">
    <property type="entry name" value="HTH_motif"/>
</dbReference>
<keyword evidence="16" id="KW-1185">Reference proteome</keyword>
<comment type="subcellular location">
    <subcellularLocation>
        <location evidence="1 10 11">Nucleus</location>
    </subcellularLocation>
</comment>
<dbReference type="InterPro" id="IPR043565">
    <property type="entry name" value="PAX_fam"/>
</dbReference>
<evidence type="ECO:0000256" key="9">
    <source>
        <dbReference type="ARBA" id="ARBA00023242"/>
    </source>
</evidence>
<dbReference type="PROSITE" id="PS00034">
    <property type="entry name" value="PAIRED_1"/>
    <property type="match status" value="1"/>
</dbReference>
<keyword evidence="7 10" id="KW-0371">Homeobox</keyword>
<dbReference type="GO" id="GO:0000981">
    <property type="term" value="F:DNA-binding transcription factor activity, RNA polymerase II-specific"/>
    <property type="evidence" value="ECO:0007669"/>
    <property type="project" value="InterPro"/>
</dbReference>
<keyword evidence="4" id="KW-0563">Paired box</keyword>
<evidence type="ECO:0000256" key="10">
    <source>
        <dbReference type="PROSITE-ProRule" id="PRU00108"/>
    </source>
</evidence>
<evidence type="ECO:0000313" key="16">
    <source>
        <dbReference type="Proteomes" id="UP001107558"/>
    </source>
</evidence>
<dbReference type="PRINTS" id="PR00031">
    <property type="entry name" value="HTHREPRESSR"/>
</dbReference>
<comment type="caution">
    <text evidence="15">The sequence shown here is derived from an EMBL/GenBank/DDBJ whole genome shotgun (WGS) entry which is preliminary data.</text>
</comment>
<evidence type="ECO:0000256" key="3">
    <source>
        <dbReference type="ARBA" id="ARBA00022473"/>
    </source>
</evidence>
<dbReference type="SMART" id="SM00351">
    <property type="entry name" value="PAX"/>
    <property type="match status" value="1"/>
</dbReference>
<organism evidence="15 16">
    <name type="scientific">Polypedilum vanderplanki</name>
    <name type="common">Sleeping chironomid midge</name>
    <dbReference type="NCBI Taxonomy" id="319348"/>
    <lineage>
        <taxon>Eukaryota</taxon>
        <taxon>Metazoa</taxon>
        <taxon>Ecdysozoa</taxon>
        <taxon>Arthropoda</taxon>
        <taxon>Hexapoda</taxon>
        <taxon>Insecta</taxon>
        <taxon>Pterygota</taxon>
        <taxon>Neoptera</taxon>
        <taxon>Endopterygota</taxon>
        <taxon>Diptera</taxon>
        <taxon>Nematocera</taxon>
        <taxon>Chironomoidea</taxon>
        <taxon>Chironomidae</taxon>
        <taxon>Chironominae</taxon>
        <taxon>Polypedilum</taxon>
        <taxon>Polypedilum</taxon>
    </lineage>
</organism>
<dbReference type="FunFam" id="1.10.10.60:FF:000474">
    <property type="entry name" value="Blast:Protein gooseberry-neuro"/>
    <property type="match status" value="1"/>
</dbReference>
<feature type="DNA-binding region" description="Homeobox" evidence="10">
    <location>
        <begin position="190"/>
        <end position="249"/>
    </location>
</feature>
<dbReference type="InterPro" id="IPR001356">
    <property type="entry name" value="HD"/>
</dbReference>
<gene>
    <name evidence="15" type="ORF">PVAND_003796</name>
</gene>
<keyword evidence="6 10" id="KW-0238">DNA-binding</keyword>
<dbReference type="InterPro" id="IPR036388">
    <property type="entry name" value="WH-like_DNA-bd_sf"/>
</dbReference>